<accession>A0A7K1TXC3</accession>
<evidence type="ECO:0000313" key="6">
    <source>
        <dbReference type="Proteomes" id="UP000461730"/>
    </source>
</evidence>
<evidence type="ECO:0000259" key="4">
    <source>
        <dbReference type="SMART" id="SM00797"/>
    </source>
</evidence>
<evidence type="ECO:0000313" key="5">
    <source>
        <dbReference type="EMBL" id="MVT06747.1"/>
    </source>
</evidence>
<dbReference type="GO" id="GO:0016787">
    <property type="term" value="F:hydrolase activity"/>
    <property type="evidence" value="ECO:0007669"/>
    <property type="project" value="UniProtKB-KW"/>
</dbReference>
<dbReference type="GO" id="GO:0016829">
    <property type="term" value="F:lyase activity"/>
    <property type="evidence" value="ECO:0007669"/>
    <property type="project" value="UniProtKB-KW"/>
</dbReference>
<dbReference type="RefSeq" id="WP_157304133.1">
    <property type="nucleotide sequence ID" value="NZ_WRXN01000001.1"/>
</dbReference>
<dbReference type="NCBIfam" id="TIGR00724">
    <property type="entry name" value="urea_amlyse_rel"/>
    <property type="match status" value="1"/>
</dbReference>
<dbReference type="InterPro" id="IPR029000">
    <property type="entry name" value="Cyclophilin-like_dom_sf"/>
</dbReference>
<dbReference type="GO" id="GO:0005524">
    <property type="term" value="F:ATP binding"/>
    <property type="evidence" value="ECO:0007669"/>
    <property type="project" value="UniProtKB-KW"/>
</dbReference>
<dbReference type="PANTHER" id="PTHR43309:SF5">
    <property type="entry name" value="5-OXOPROLINASE SUBUNIT C"/>
    <property type="match status" value="1"/>
</dbReference>
<evidence type="ECO:0000256" key="2">
    <source>
        <dbReference type="ARBA" id="ARBA00022801"/>
    </source>
</evidence>
<dbReference type="InterPro" id="IPR052708">
    <property type="entry name" value="PxpC"/>
</dbReference>
<organism evidence="5 6">
    <name type="scientific">Chitinophaga tropicalis</name>
    <dbReference type="NCBI Taxonomy" id="2683588"/>
    <lineage>
        <taxon>Bacteria</taxon>
        <taxon>Pseudomonadati</taxon>
        <taxon>Bacteroidota</taxon>
        <taxon>Chitinophagia</taxon>
        <taxon>Chitinophagales</taxon>
        <taxon>Chitinophagaceae</taxon>
        <taxon>Chitinophaga</taxon>
    </lineage>
</organism>
<feature type="domain" description="Carboxyltransferase" evidence="4">
    <location>
        <begin position="23"/>
        <end position="304"/>
    </location>
</feature>
<keyword evidence="1" id="KW-0547">Nucleotide-binding</keyword>
<dbReference type="Proteomes" id="UP000461730">
    <property type="component" value="Unassembled WGS sequence"/>
</dbReference>
<reference evidence="5 6" key="1">
    <citation type="submission" date="2019-12" db="EMBL/GenBank/DDBJ databases">
        <title>Chitinophaga sp. strain ysch24 (GDMCC 1.1355), whole genome shotgun sequence.</title>
        <authorList>
            <person name="Zhang X."/>
        </authorList>
    </citation>
    <scope>NUCLEOTIDE SEQUENCE [LARGE SCALE GENOMIC DNA]</scope>
    <source>
        <strain evidence="6">ysch24</strain>
    </source>
</reference>
<evidence type="ECO:0000256" key="3">
    <source>
        <dbReference type="ARBA" id="ARBA00022840"/>
    </source>
</evidence>
<dbReference type="SMART" id="SM00797">
    <property type="entry name" value="AHS2"/>
    <property type="match status" value="1"/>
</dbReference>
<keyword evidence="2" id="KW-0378">Hydrolase</keyword>
<keyword evidence="3" id="KW-0067">ATP-binding</keyword>
<sequence length="328" mass="36406">MIQVLQQGIMDSVQDTGRYGYQHLGINPGGAMDRAALAVANSLVGNELGEAAIELHFPASAFLFEENVLIALSGADFGAMINERPVSINKPFFITSQTVLRFTRPVWGARCYMAIQGGLELPHWLDSHSTHLKAGAGGLEGRVLQKYDRLSFRRNTIQLKTEMPLPWTADVRELYTPGNVIRVTTGSGWELLDKAGQASFGGDFHLTEQSDRMGFRLQGSPIHTIPYEEMLSAGISRGTVQLLPNGQLIILVADHQTTGGYPRIAHVIAADQPTLAQFSPRHHFSFHVIDPETARELLWQQEQRLLFLQNACKLRLEEWLHSKGLSTN</sequence>
<name>A0A7K1TXC3_9BACT</name>
<proteinExistence type="predicted"/>
<evidence type="ECO:0000256" key="1">
    <source>
        <dbReference type="ARBA" id="ARBA00022741"/>
    </source>
</evidence>
<dbReference type="EMBL" id="WRXN01000001">
    <property type="protein sequence ID" value="MVT06747.1"/>
    <property type="molecule type" value="Genomic_DNA"/>
</dbReference>
<protein>
    <submittedName>
        <fullName evidence="5">5-oxoprolinase/urea amidolyase family protein</fullName>
    </submittedName>
</protein>
<dbReference type="Pfam" id="PF02626">
    <property type="entry name" value="CT_A_B"/>
    <property type="match status" value="1"/>
</dbReference>
<gene>
    <name evidence="5" type="ORF">GO493_00635</name>
</gene>
<dbReference type="AlphaFoldDB" id="A0A7K1TXC3"/>
<dbReference type="InterPro" id="IPR003778">
    <property type="entry name" value="CT_A_B"/>
</dbReference>
<keyword evidence="6" id="KW-1185">Reference proteome</keyword>
<dbReference type="Gene3D" id="2.40.100.10">
    <property type="entry name" value="Cyclophilin-like"/>
    <property type="match status" value="1"/>
</dbReference>
<comment type="caution">
    <text evidence="5">The sequence shown here is derived from an EMBL/GenBank/DDBJ whole genome shotgun (WGS) entry which is preliminary data.</text>
</comment>
<dbReference type="PANTHER" id="PTHR43309">
    <property type="entry name" value="5-OXOPROLINASE SUBUNIT C"/>
    <property type="match status" value="1"/>
</dbReference>
<keyword evidence="5" id="KW-0456">Lyase</keyword>